<evidence type="ECO:0000259" key="3">
    <source>
        <dbReference type="Pfam" id="PF13581"/>
    </source>
</evidence>
<dbReference type="PANTHER" id="PTHR35526:SF3">
    <property type="entry name" value="ANTI-SIGMA-F FACTOR RSBW"/>
    <property type="match status" value="1"/>
</dbReference>
<dbReference type="AlphaFoldDB" id="A0A7Z0BIM2"/>
<evidence type="ECO:0000313" key="5">
    <source>
        <dbReference type="Proteomes" id="UP000584931"/>
    </source>
</evidence>
<sequence length="164" mass="17875">MKEEWRAPGSGLPHRFPSGGTGTRTAFFGSQPSQSAQIRSWCQRGVRLPAHRAFPVLVVVSELVANAWLHSASGAECGRVRIQMRHLLERVLLVAVTDDGPRPGQTVCLPRLSPEADALATCGRGLRLVDRLSVEWGWSGEPGRPLTVWAHIDPYAPAHESVEA</sequence>
<dbReference type="CDD" id="cd16936">
    <property type="entry name" value="HATPase_RsbW-like"/>
    <property type="match status" value="1"/>
</dbReference>
<reference evidence="4 5" key="1">
    <citation type="submission" date="2020-07" db="EMBL/GenBank/DDBJ databases">
        <title>Sequencing the genomes of 1000 actinobacteria strains.</title>
        <authorList>
            <person name="Klenk H.-P."/>
        </authorList>
    </citation>
    <scope>NUCLEOTIDE SEQUENCE [LARGE SCALE GENOMIC DNA]</scope>
    <source>
        <strain evidence="4 5">DSM 45278</strain>
    </source>
</reference>
<proteinExistence type="predicted"/>
<dbReference type="InterPro" id="IPR003594">
    <property type="entry name" value="HATPase_dom"/>
</dbReference>
<dbReference type="Gene3D" id="3.30.565.10">
    <property type="entry name" value="Histidine kinase-like ATPase, C-terminal domain"/>
    <property type="match status" value="1"/>
</dbReference>
<dbReference type="PANTHER" id="PTHR35526">
    <property type="entry name" value="ANTI-SIGMA-F FACTOR RSBW-RELATED"/>
    <property type="match status" value="1"/>
</dbReference>
<comment type="caution">
    <text evidence="4">The sequence shown here is derived from an EMBL/GenBank/DDBJ whole genome shotgun (WGS) entry which is preliminary data.</text>
</comment>
<dbReference type="InterPro" id="IPR050267">
    <property type="entry name" value="Anti-sigma-factor_SerPK"/>
</dbReference>
<keyword evidence="1" id="KW-0418">Kinase</keyword>
<feature type="region of interest" description="Disordered" evidence="2">
    <location>
        <begin position="1"/>
        <end position="32"/>
    </location>
</feature>
<dbReference type="Pfam" id="PF13581">
    <property type="entry name" value="HATPase_c_2"/>
    <property type="match status" value="1"/>
</dbReference>
<organism evidence="4 5">
    <name type="scientific">Nocardiopsis sinuspersici</name>
    <dbReference type="NCBI Taxonomy" id="501010"/>
    <lineage>
        <taxon>Bacteria</taxon>
        <taxon>Bacillati</taxon>
        <taxon>Actinomycetota</taxon>
        <taxon>Actinomycetes</taxon>
        <taxon>Streptosporangiales</taxon>
        <taxon>Nocardiopsidaceae</taxon>
        <taxon>Nocardiopsis</taxon>
    </lineage>
</organism>
<dbReference type="InterPro" id="IPR036890">
    <property type="entry name" value="HATPase_C_sf"/>
</dbReference>
<keyword evidence="1" id="KW-0723">Serine/threonine-protein kinase</keyword>
<dbReference type="GO" id="GO:0004674">
    <property type="term" value="F:protein serine/threonine kinase activity"/>
    <property type="evidence" value="ECO:0007669"/>
    <property type="project" value="UniProtKB-KW"/>
</dbReference>
<gene>
    <name evidence="4" type="ORF">HNR06_001805</name>
</gene>
<name>A0A7Z0BIM2_9ACTN</name>
<feature type="domain" description="Histidine kinase/HSP90-like ATPase" evidence="3">
    <location>
        <begin position="37"/>
        <end position="137"/>
    </location>
</feature>
<evidence type="ECO:0000313" key="4">
    <source>
        <dbReference type="EMBL" id="NYH52216.1"/>
    </source>
</evidence>
<protein>
    <submittedName>
        <fullName evidence="4">Anti-sigma regulatory factor (Ser/Thr protein kinase)</fullName>
    </submittedName>
</protein>
<dbReference type="SUPFAM" id="SSF55874">
    <property type="entry name" value="ATPase domain of HSP90 chaperone/DNA topoisomerase II/histidine kinase"/>
    <property type="match status" value="1"/>
</dbReference>
<keyword evidence="1" id="KW-0808">Transferase</keyword>
<dbReference type="EMBL" id="JACCHL010000001">
    <property type="protein sequence ID" value="NYH52216.1"/>
    <property type="molecule type" value="Genomic_DNA"/>
</dbReference>
<evidence type="ECO:0000256" key="1">
    <source>
        <dbReference type="ARBA" id="ARBA00022527"/>
    </source>
</evidence>
<accession>A0A7Z0BIM2</accession>
<dbReference type="Proteomes" id="UP000584931">
    <property type="component" value="Unassembled WGS sequence"/>
</dbReference>
<evidence type="ECO:0000256" key="2">
    <source>
        <dbReference type="SAM" id="MobiDB-lite"/>
    </source>
</evidence>